<dbReference type="InterPro" id="IPR043502">
    <property type="entry name" value="DNA/RNA_pol_sf"/>
</dbReference>
<proteinExistence type="predicted"/>
<dbReference type="Gene3D" id="3.30.420.10">
    <property type="entry name" value="Ribonuclease H-like superfamily/Ribonuclease H"/>
    <property type="match status" value="1"/>
</dbReference>
<dbReference type="SUPFAM" id="SSF53098">
    <property type="entry name" value="Ribonuclease H-like"/>
    <property type="match status" value="1"/>
</dbReference>
<dbReference type="InterPro" id="IPR000477">
    <property type="entry name" value="RT_dom"/>
</dbReference>
<dbReference type="PROSITE" id="PS50878">
    <property type="entry name" value="RT_POL"/>
    <property type="match status" value="1"/>
</dbReference>
<dbReference type="Proteomes" id="UP001152795">
    <property type="component" value="Unassembled WGS sequence"/>
</dbReference>
<dbReference type="CDD" id="cd05481">
    <property type="entry name" value="retropepsin_like_LTR_1"/>
    <property type="match status" value="1"/>
</dbReference>
<gene>
    <name evidence="2" type="ORF">PACLA_8A083957</name>
</gene>
<dbReference type="Gene3D" id="3.30.70.270">
    <property type="match status" value="2"/>
</dbReference>
<dbReference type="InterPro" id="IPR043128">
    <property type="entry name" value="Rev_trsase/Diguanyl_cyclase"/>
</dbReference>
<dbReference type="Gene3D" id="3.10.10.10">
    <property type="entry name" value="HIV Type 1 Reverse Transcriptase, subunit A, domain 1"/>
    <property type="match status" value="1"/>
</dbReference>
<dbReference type="Gene3D" id="2.40.70.10">
    <property type="entry name" value="Acid Proteases"/>
    <property type="match status" value="1"/>
</dbReference>
<protein>
    <submittedName>
        <fullName evidence="2">Retrotransposon-like family member retr-1</fullName>
    </submittedName>
</protein>
<feature type="region of interest" description="Disordered" evidence="1">
    <location>
        <begin position="1219"/>
        <end position="1251"/>
    </location>
</feature>
<name>A0A7D9HZ38_PARCT</name>
<dbReference type="PANTHER" id="PTHR37984:SF8">
    <property type="entry name" value="CCHC-TYPE DOMAIN-CONTAINING PROTEIN"/>
    <property type="match status" value="1"/>
</dbReference>
<organism evidence="2 3">
    <name type="scientific">Paramuricea clavata</name>
    <name type="common">Red gorgonian</name>
    <name type="synonym">Violescent sea-whip</name>
    <dbReference type="NCBI Taxonomy" id="317549"/>
    <lineage>
        <taxon>Eukaryota</taxon>
        <taxon>Metazoa</taxon>
        <taxon>Cnidaria</taxon>
        <taxon>Anthozoa</taxon>
        <taxon>Octocorallia</taxon>
        <taxon>Malacalcyonacea</taxon>
        <taxon>Plexauridae</taxon>
        <taxon>Paramuricea</taxon>
    </lineage>
</organism>
<dbReference type="InterPro" id="IPR001584">
    <property type="entry name" value="Integrase_cat-core"/>
</dbReference>
<dbReference type="InterPro" id="IPR041577">
    <property type="entry name" value="RT_RNaseH_2"/>
</dbReference>
<evidence type="ECO:0000313" key="3">
    <source>
        <dbReference type="Proteomes" id="UP001152795"/>
    </source>
</evidence>
<dbReference type="SUPFAM" id="SSF56672">
    <property type="entry name" value="DNA/RNA polymerases"/>
    <property type="match status" value="1"/>
</dbReference>
<dbReference type="PROSITE" id="PS50994">
    <property type="entry name" value="INTEGRASE"/>
    <property type="match status" value="1"/>
</dbReference>
<dbReference type="FunFam" id="3.30.420.10:FF:000063">
    <property type="entry name" value="Retrovirus-related Pol polyprotein from transposon 297-like Protein"/>
    <property type="match status" value="1"/>
</dbReference>
<dbReference type="Gene3D" id="3.10.20.370">
    <property type="match status" value="1"/>
</dbReference>
<dbReference type="OrthoDB" id="5988199at2759"/>
<feature type="compositionally biased region" description="Basic and acidic residues" evidence="1">
    <location>
        <begin position="1223"/>
        <end position="1232"/>
    </location>
</feature>
<dbReference type="CDD" id="cd01647">
    <property type="entry name" value="RT_LTR"/>
    <property type="match status" value="1"/>
</dbReference>
<keyword evidence="3" id="KW-1185">Reference proteome</keyword>
<evidence type="ECO:0000313" key="2">
    <source>
        <dbReference type="EMBL" id="CAB3997281.1"/>
    </source>
</evidence>
<dbReference type="InterPro" id="IPR012337">
    <property type="entry name" value="RNaseH-like_sf"/>
</dbReference>
<feature type="region of interest" description="Disordered" evidence="1">
    <location>
        <begin position="184"/>
        <end position="224"/>
    </location>
</feature>
<dbReference type="PANTHER" id="PTHR37984">
    <property type="entry name" value="PROTEIN CBG26694"/>
    <property type="match status" value="1"/>
</dbReference>
<dbReference type="InterPro" id="IPR036397">
    <property type="entry name" value="RNaseH_sf"/>
</dbReference>
<dbReference type="Pfam" id="PF00665">
    <property type="entry name" value="rve"/>
    <property type="match status" value="1"/>
</dbReference>
<dbReference type="CDD" id="cd09274">
    <property type="entry name" value="RNase_HI_RT_Ty3"/>
    <property type="match status" value="1"/>
</dbReference>
<dbReference type="Pfam" id="PF00078">
    <property type="entry name" value="RVT_1"/>
    <property type="match status" value="1"/>
</dbReference>
<dbReference type="FunFam" id="3.30.70.270:FF:000026">
    <property type="entry name" value="Transposon Ty3-G Gag-Pol polyprotein"/>
    <property type="match status" value="1"/>
</dbReference>
<dbReference type="Pfam" id="PF17919">
    <property type="entry name" value="RT_RNaseH_2"/>
    <property type="match status" value="1"/>
</dbReference>
<dbReference type="EMBL" id="CACRXK020003063">
    <property type="protein sequence ID" value="CAB3997281.1"/>
    <property type="molecule type" value="Genomic_DNA"/>
</dbReference>
<dbReference type="InterPro" id="IPR021109">
    <property type="entry name" value="Peptidase_aspartic_dom_sf"/>
</dbReference>
<dbReference type="GO" id="GO:0003676">
    <property type="term" value="F:nucleic acid binding"/>
    <property type="evidence" value="ECO:0007669"/>
    <property type="project" value="InterPro"/>
</dbReference>
<dbReference type="AlphaFoldDB" id="A0A7D9HZ38"/>
<sequence>MNADQFTKPAKLEFEGNVAENYRRFRQQFEIYMSATGFDATNVPKKKQAAILLNIAGEEAIEVFNTFTFAEDEDKDDPEDILAKFQNYCEPKKNITYERHIFNTRVQQQTQSFDAYLTELRVQAKKCTYGTLQDELIRDRLVVGIRDDKVRSRLLREPELTLQKCIDIAHAAEISQKQMQEIKDETNTVHDVRPTYRTLTDKDRPRYESRGKSQERRKSKSTRMPDCKYCGTQHAFRKEVCPAYGKICSSCGKGNHFARVCQSSRRVHAANIASNPDSSDDDFFIGTIKTQQQTEIVHAVGVDEWISELEINGQAVKVKLDTGAKCNVIPKSIFNQIRSNDTLQKSNTKIVSYGGHKMDVCGHTTLLCEYKEKMYVLRFYVIDSDECPILGLKACQELNLIQRVNEMKLTTTESIMQEYADVFDNKTLGCLPVQHTINLKEDAKPVIHAPRKIPVAIRSKVKEELDRMQHLGVIEPVEEPTDWVSSMVTITKPNKTRICLDPRDLNNSIKREHYPMPTIEEIVSRLPQATVFSTLDATCGYWQIPVDEKSSKLLTFNTPYGRFRFRRLPFGISSASEVFQRTMNQLFGDIEGCEIIVDDILIWGKDEVEHDERLLKVLERARNIGLRLKEEKCKFKVPKLKYIGHTLTADGLKPDPEKIEAVKKMPAPQSKKELRRFLGMVNYLAKFIPDLAQNTSVIRDLLKERNEWTWQPEHQKCFDDLKTACSSQPTLVYYDVNKPVKISCDSSQYGLGAVCLQDEKPVAYASRTLNDTEKRYAQIEKELLAIVYACERFHQYVYGRTVQIESDHKPLESIFQKPLYQSPLRLQRMLLKLQRYDLKVTYKKGTQLHIADTLSRACLNNTDQETEFEDLTVHATIPFSAEKSEQLKAATLADPTLTALRKIILEGWPKEKRAVDPSIKHYWDFSETLSIYDDIIFKGEKVVIPASMINTILNSVHSGHRADAYSGWFEIDHLQDIKATTIIKKIKMHISRYGIPDKLMSDNGPQYDNHHFKKFIAEYGIEHKTSSPRYPQSNGYAERAVQTAKKILSTAKKNNEDPYLALLGHRNTPRDNILGSPAQRLMARRTKTLLPISDTLLKPSVIEPSEVTKRLSHYRQQSKKYYDRTAKPLPKLQKGDVVRVTDIKGKYMKKGTVINETSYPRSYMVNINGRNYRRNRRHLLKVKEEPDSEHEYDTIVEPINQQETIVEQTNWQETIVKPSQVTDHQDDHERQHGLPRSRFGRVIKPPDRLNL</sequence>
<reference evidence="2" key="1">
    <citation type="submission" date="2020-04" db="EMBL/GenBank/DDBJ databases">
        <authorList>
            <person name="Alioto T."/>
            <person name="Alioto T."/>
            <person name="Gomez Garrido J."/>
        </authorList>
    </citation>
    <scope>NUCLEOTIDE SEQUENCE</scope>
    <source>
        <strain evidence="2">A484AB</strain>
    </source>
</reference>
<evidence type="ECO:0000256" key="1">
    <source>
        <dbReference type="SAM" id="MobiDB-lite"/>
    </source>
</evidence>
<feature type="compositionally biased region" description="Basic and acidic residues" evidence="1">
    <location>
        <begin position="184"/>
        <end position="216"/>
    </location>
</feature>
<dbReference type="FunFam" id="3.10.20.370:FF:000001">
    <property type="entry name" value="Retrovirus-related Pol polyprotein from transposon 17.6-like protein"/>
    <property type="match status" value="1"/>
</dbReference>
<dbReference type="InterPro" id="IPR050951">
    <property type="entry name" value="Retrovirus_Pol_polyprotein"/>
</dbReference>
<dbReference type="GO" id="GO:0015074">
    <property type="term" value="P:DNA integration"/>
    <property type="evidence" value="ECO:0007669"/>
    <property type="project" value="InterPro"/>
</dbReference>
<comment type="caution">
    <text evidence="2">The sequence shown here is derived from an EMBL/GenBank/DDBJ whole genome shotgun (WGS) entry which is preliminary data.</text>
</comment>
<dbReference type="SUPFAM" id="SSF50630">
    <property type="entry name" value="Acid proteases"/>
    <property type="match status" value="1"/>
</dbReference>
<accession>A0A7D9HZ38</accession>